<evidence type="ECO:0000256" key="1">
    <source>
        <dbReference type="SAM" id="MobiDB-lite"/>
    </source>
</evidence>
<accession>A0AAX4JYY8</accession>
<name>A0AAX4JYY8_9TREE</name>
<gene>
    <name evidence="2" type="ORF">L201_004721</name>
</gene>
<feature type="region of interest" description="Disordered" evidence="1">
    <location>
        <begin position="257"/>
        <end position="291"/>
    </location>
</feature>
<protein>
    <recommendedName>
        <fullName evidence="4">BTB domain-containing protein</fullName>
    </recommendedName>
</protein>
<dbReference type="Gene3D" id="3.30.710.10">
    <property type="entry name" value="Potassium Channel Kv1.1, Chain A"/>
    <property type="match status" value="1"/>
</dbReference>
<dbReference type="AlphaFoldDB" id="A0AAX4JYY8"/>
<keyword evidence="3" id="KW-1185">Reference proteome</keyword>
<feature type="region of interest" description="Disordered" evidence="1">
    <location>
        <begin position="1"/>
        <end position="21"/>
    </location>
</feature>
<sequence length="365" mass="41096">MREVIMKTTTTTTTIKPPSQFRHHRRPSQEVISKLSTISEEIITPLNKPFQQDKTCDLVLISADGLGFKVHSSKLMDCSNKFQDILKTPLSPSPSPIIKQHPFPLLTPPSSPLALSPLSSISSPILLSRSKTYPTFSSSTTTASSHLQDDFREIQFADPSMEGSITISLFLHLLYNLVLPIPTLSVYFKAYENLVLFLKKWDCSHALLDRLSENLKEWLEDGYISSSKGFRIGDLMRNDQLLVESIKRTGEYTWSGKSILNPNPNSSQGSNRGRSSTRTGDGIDNDRPQQPKMEIQFDILRDGLPGEPSLDLTAVPYEYFVELSDEVKFALLRAGRMGTEKKGEINWDKVGEEFQKVLRELRCAK</sequence>
<evidence type="ECO:0000313" key="2">
    <source>
        <dbReference type="EMBL" id="WWC89795.1"/>
    </source>
</evidence>
<feature type="compositionally biased region" description="Low complexity" evidence="1">
    <location>
        <begin position="261"/>
        <end position="280"/>
    </location>
</feature>
<dbReference type="EMBL" id="CP144103">
    <property type="protein sequence ID" value="WWC89795.1"/>
    <property type="molecule type" value="Genomic_DNA"/>
</dbReference>
<evidence type="ECO:0008006" key="4">
    <source>
        <dbReference type="Google" id="ProtNLM"/>
    </source>
</evidence>
<dbReference type="Proteomes" id="UP001355207">
    <property type="component" value="Chromosome 6"/>
</dbReference>
<proteinExistence type="predicted"/>
<organism evidence="2 3">
    <name type="scientific">Kwoniella dendrophila CBS 6074</name>
    <dbReference type="NCBI Taxonomy" id="1295534"/>
    <lineage>
        <taxon>Eukaryota</taxon>
        <taxon>Fungi</taxon>
        <taxon>Dikarya</taxon>
        <taxon>Basidiomycota</taxon>
        <taxon>Agaricomycotina</taxon>
        <taxon>Tremellomycetes</taxon>
        <taxon>Tremellales</taxon>
        <taxon>Cryptococcaceae</taxon>
        <taxon>Kwoniella</taxon>
    </lineage>
</organism>
<dbReference type="SUPFAM" id="SSF54695">
    <property type="entry name" value="POZ domain"/>
    <property type="match status" value="1"/>
</dbReference>
<dbReference type="InterPro" id="IPR011333">
    <property type="entry name" value="SKP1/BTB/POZ_sf"/>
</dbReference>
<dbReference type="GeneID" id="91095391"/>
<dbReference type="RefSeq" id="XP_066076558.1">
    <property type="nucleotide sequence ID" value="XM_066220461.1"/>
</dbReference>
<evidence type="ECO:0000313" key="3">
    <source>
        <dbReference type="Proteomes" id="UP001355207"/>
    </source>
</evidence>
<reference evidence="2 3" key="1">
    <citation type="submission" date="2024-01" db="EMBL/GenBank/DDBJ databases">
        <title>Comparative genomics of Cryptococcus and Kwoniella reveals pathogenesis evolution and contrasting modes of karyotype evolution via chromosome fusion or intercentromeric recombination.</title>
        <authorList>
            <person name="Coelho M.A."/>
            <person name="David-Palma M."/>
            <person name="Shea T."/>
            <person name="Bowers K."/>
            <person name="McGinley-Smith S."/>
            <person name="Mohammad A.W."/>
            <person name="Gnirke A."/>
            <person name="Yurkov A.M."/>
            <person name="Nowrousian M."/>
            <person name="Sun S."/>
            <person name="Cuomo C.A."/>
            <person name="Heitman J."/>
        </authorList>
    </citation>
    <scope>NUCLEOTIDE SEQUENCE [LARGE SCALE GENOMIC DNA]</scope>
    <source>
        <strain evidence="2 3">CBS 6074</strain>
    </source>
</reference>